<accession>A0A7R9CDX3</accession>
<keyword evidence="1" id="KW-0472">Membrane</keyword>
<dbReference type="PANTHER" id="PTHR46953:SF1">
    <property type="entry name" value="G-PROTEIN COUPLED RECEPTOR MTH-LIKE 1-RELATED"/>
    <property type="match status" value="1"/>
</dbReference>
<proteinExistence type="predicted"/>
<name>A0A7R9CDX3_TIMCR</name>
<keyword evidence="1" id="KW-0812">Transmembrane</keyword>
<organism evidence="2">
    <name type="scientific">Timema cristinae</name>
    <name type="common">Walking stick</name>
    <dbReference type="NCBI Taxonomy" id="61476"/>
    <lineage>
        <taxon>Eukaryota</taxon>
        <taxon>Metazoa</taxon>
        <taxon>Ecdysozoa</taxon>
        <taxon>Arthropoda</taxon>
        <taxon>Hexapoda</taxon>
        <taxon>Insecta</taxon>
        <taxon>Pterygota</taxon>
        <taxon>Neoptera</taxon>
        <taxon>Polyneoptera</taxon>
        <taxon>Phasmatodea</taxon>
        <taxon>Timematodea</taxon>
        <taxon>Timematoidea</taxon>
        <taxon>Timematidae</taxon>
        <taxon>Timema</taxon>
    </lineage>
</organism>
<sequence length="187" mass="21284">MGKGYLQVRRGVVIFKHHTTRPLTLADGCWEHPKGSLSHLLIVWPSKLYNYIDNNEAMCEEKHSELSGGRLWLYMKLFSLMGVTWLTEIISWAVGGPSYYWYVTDIVNILRAVFVFIIFCCKRTTLNIICIRLHGLIPCCTTAPVMNYGKENSSSQRTGSMQLTVFNNARKTSSLKTEIQNSIQPSS</sequence>
<dbReference type="Gene3D" id="1.20.1070.10">
    <property type="entry name" value="Rhodopsin 7-helix transmembrane proteins"/>
    <property type="match status" value="1"/>
</dbReference>
<feature type="transmembrane region" description="Helical" evidence="1">
    <location>
        <begin position="99"/>
        <end position="119"/>
    </location>
</feature>
<evidence type="ECO:0000256" key="1">
    <source>
        <dbReference type="SAM" id="Phobius"/>
    </source>
</evidence>
<dbReference type="AlphaFoldDB" id="A0A7R9CDX3"/>
<keyword evidence="1" id="KW-1133">Transmembrane helix</keyword>
<dbReference type="InterPro" id="IPR052808">
    <property type="entry name" value="GPCR_Mth-like"/>
</dbReference>
<dbReference type="PANTHER" id="PTHR46953">
    <property type="entry name" value="G-PROTEIN COUPLED RECEPTOR MTH-LIKE 1-RELATED"/>
    <property type="match status" value="1"/>
</dbReference>
<reference evidence="2" key="1">
    <citation type="submission" date="2020-11" db="EMBL/GenBank/DDBJ databases">
        <authorList>
            <person name="Tran Van P."/>
        </authorList>
    </citation>
    <scope>NUCLEOTIDE SEQUENCE</scope>
</reference>
<gene>
    <name evidence="2" type="ORF">TCEB3V08_LOCUS1895</name>
</gene>
<feature type="transmembrane region" description="Helical" evidence="1">
    <location>
        <begin position="71"/>
        <end position="93"/>
    </location>
</feature>
<dbReference type="EMBL" id="OC316837">
    <property type="protein sequence ID" value="CAD7393943.1"/>
    <property type="molecule type" value="Genomic_DNA"/>
</dbReference>
<protein>
    <submittedName>
        <fullName evidence="2">Uncharacterized protein</fullName>
    </submittedName>
</protein>
<evidence type="ECO:0000313" key="2">
    <source>
        <dbReference type="EMBL" id="CAD7393943.1"/>
    </source>
</evidence>